<dbReference type="AlphaFoldDB" id="A0A2T2P988"/>
<dbReference type="OrthoDB" id="3692314at2759"/>
<evidence type="ECO:0000313" key="1">
    <source>
        <dbReference type="EMBL" id="PSN74205.1"/>
    </source>
</evidence>
<sequence length="149" mass="16973">MADFYPDVNAETTFFTPGAEESNIVMLKEYTRYLVRSRIGRIKDILSVNSVLRYATMIISIICRTCNHEPAVQSKLQTEFRNFVTNDLVHQEGLSSHMHPSTVAHSEDLTFIVVKLYTPAYLNMSMTYVFLSHGLPAHFLADDARIVLL</sequence>
<dbReference type="EMBL" id="KZ678128">
    <property type="protein sequence ID" value="PSN74205.1"/>
    <property type="molecule type" value="Genomic_DNA"/>
</dbReference>
<accession>A0A2T2P988</accession>
<proteinExistence type="predicted"/>
<dbReference type="Proteomes" id="UP000240883">
    <property type="component" value="Unassembled WGS sequence"/>
</dbReference>
<reference evidence="1 2" key="1">
    <citation type="journal article" date="2018" name="Front. Microbiol.">
        <title>Genome-Wide Analysis of Corynespora cassiicola Leaf Fall Disease Putative Effectors.</title>
        <authorList>
            <person name="Lopez D."/>
            <person name="Ribeiro S."/>
            <person name="Label P."/>
            <person name="Fumanal B."/>
            <person name="Venisse J.S."/>
            <person name="Kohler A."/>
            <person name="de Oliveira R.R."/>
            <person name="Labutti K."/>
            <person name="Lipzen A."/>
            <person name="Lail K."/>
            <person name="Bauer D."/>
            <person name="Ohm R.A."/>
            <person name="Barry K.W."/>
            <person name="Spatafora J."/>
            <person name="Grigoriev I.V."/>
            <person name="Martin F.M."/>
            <person name="Pujade-Renaud V."/>
        </authorList>
    </citation>
    <scope>NUCLEOTIDE SEQUENCE [LARGE SCALE GENOMIC DNA]</scope>
    <source>
        <strain evidence="1 2">Philippines</strain>
    </source>
</reference>
<gene>
    <name evidence="1" type="ORF">BS50DRAFT_10620</name>
</gene>
<keyword evidence="2" id="KW-1185">Reference proteome</keyword>
<protein>
    <submittedName>
        <fullName evidence="1">Uncharacterized protein</fullName>
    </submittedName>
</protein>
<name>A0A2T2P988_CORCC</name>
<evidence type="ECO:0000313" key="2">
    <source>
        <dbReference type="Proteomes" id="UP000240883"/>
    </source>
</evidence>
<organism evidence="1 2">
    <name type="scientific">Corynespora cassiicola Philippines</name>
    <dbReference type="NCBI Taxonomy" id="1448308"/>
    <lineage>
        <taxon>Eukaryota</taxon>
        <taxon>Fungi</taxon>
        <taxon>Dikarya</taxon>
        <taxon>Ascomycota</taxon>
        <taxon>Pezizomycotina</taxon>
        <taxon>Dothideomycetes</taxon>
        <taxon>Pleosporomycetidae</taxon>
        <taxon>Pleosporales</taxon>
        <taxon>Corynesporascaceae</taxon>
        <taxon>Corynespora</taxon>
    </lineage>
</organism>